<dbReference type="GO" id="GO:0004523">
    <property type="term" value="F:RNA-DNA hybrid ribonuclease activity"/>
    <property type="evidence" value="ECO:0007669"/>
    <property type="project" value="InterPro"/>
</dbReference>
<feature type="domain" description="RNase H type-1" evidence="1">
    <location>
        <begin position="248"/>
        <end position="367"/>
    </location>
</feature>
<name>A0AAU9SR67_THLAR</name>
<dbReference type="Pfam" id="PF13966">
    <property type="entry name" value="zf-RVT"/>
    <property type="match status" value="1"/>
</dbReference>
<dbReference type="EMBL" id="OU466862">
    <property type="protein sequence ID" value="CAH2071407.1"/>
    <property type="molecule type" value="Genomic_DNA"/>
</dbReference>
<proteinExistence type="predicted"/>
<dbReference type="PANTHER" id="PTHR34146">
    <property type="entry name" value="POLYNUCLEOTIDYL TRANSFERASE, RIBONUCLEASE H-LIKE SUPERFAMILY PROTEIN-RELATED"/>
    <property type="match status" value="1"/>
</dbReference>
<gene>
    <name evidence="3" type="ORF">TAV2_LOCUS19894</name>
</gene>
<dbReference type="PANTHER" id="PTHR34146:SF11">
    <property type="entry name" value="RIBONUCLEASE H-LIKE SUPERFAMILY PROTEIN"/>
    <property type="match status" value="1"/>
</dbReference>
<evidence type="ECO:0008006" key="5">
    <source>
        <dbReference type="Google" id="ProtNLM"/>
    </source>
</evidence>
<dbReference type="SUPFAM" id="SSF53098">
    <property type="entry name" value="Ribonuclease H-like"/>
    <property type="match status" value="1"/>
</dbReference>
<dbReference type="InterPro" id="IPR036397">
    <property type="entry name" value="RNaseH_sf"/>
</dbReference>
<dbReference type="InterPro" id="IPR026960">
    <property type="entry name" value="RVT-Znf"/>
</dbReference>
<evidence type="ECO:0000313" key="4">
    <source>
        <dbReference type="Proteomes" id="UP000836841"/>
    </source>
</evidence>
<dbReference type="Gene3D" id="3.30.420.10">
    <property type="entry name" value="Ribonuclease H-like superfamily/Ribonuclease H"/>
    <property type="match status" value="1"/>
</dbReference>
<evidence type="ECO:0000259" key="2">
    <source>
        <dbReference type="Pfam" id="PF13966"/>
    </source>
</evidence>
<dbReference type="Proteomes" id="UP000836841">
    <property type="component" value="Chromosome 6"/>
</dbReference>
<dbReference type="InterPro" id="IPR002156">
    <property type="entry name" value="RNaseH_domain"/>
</dbReference>
<evidence type="ECO:0000313" key="3">
    <source>
        <dbReference type="EMBL" id="CAH2071407.1"/>
    </source>
</evidence>
<feature type="non-terminal residue" evidence="3">
    <location>
        <position position="1"/>
    </location>
</feature>
<evidence type="ECO:0000259" key="1">
    <source>
        <dbReference type="Pfam" id="PF13456"/>
    </source>
</evidence>
<protein>
    <recommendedName>
        <fullName evidence="5">Reverse transcriptase zinc-binding domain-containing protein</fullName>
    </recommendedName>
</protein>
<organism evidence="3 4">
    <name type="scientific">Thlaspi arvense</name>
    <name type="common">Field penny-cress</name>
    <dbReference type="NCBI Taxonomy" id="13288"/>
    <lineage>
        <taxon>Eukaryota</taxon>
        <taxon>Viridiplantae</taxon>
        <taxon>Streptophyta</taxon>
        <taxon>Embryophyta</taxon>
        <taxon>Tracheophyta</taxon>
        <taxon>Spermatophyta</taxon>
        <taxon>Magnoliopsida</taxon>
        <taxon>eudicotyledons</taxon>
        <taxon>Gunneridae</taxon>
        <taxon>Pentapetalae</taxon>
        <taxon>rosids</taxon>
        <taxon>malvids</taxon>
        <taxon>Brassicales</taxon>
        <taxon>Brassicaceae</taxon>
        <taxon>Thlaspideae</taxon>
        <taxon>Thlaspi</taxon>
    </lineage>
</organism>
<dbReference type="InterPro" id="IPR044730">
    <property type="entry name" value="RNase_H-like_dom_plant"/>
</dbReference>
<reference evidence="3 4" key="1">
    <citation type="submission" date="2022-03" db="EMBL/GenBank/DDBJ databases">
        <authorList>
            <person name="Nunn A."/>
            <person name="Chopra R."/>
            <person name="Nunn A."/>
            <person name="Contreras Garrido A."/>
        </authorList>
    </citation>
    <scope>NUCLEOTIDE SEQUENCE [LARGE SCALE GENOMIC DNA]</scope>
</reference>
<dbReference type="AlphaFoldDB" id="A0AAU9SR67"/>
<accession>A0AAU9SR67</accession>
<sequence length="549" mass="61443">MVANLFKLHSREWDTEKIESLFSSLVPKILSIKPNKQGAPDRRIWLKNIAGVYSTKTGYYSALEDRENQESIPQQQQFNWIRDVWTLPTAEKIKVFIWKASLGALPVNANLANRQIIPQPDCAICGESESILHLCFLCPFAQRVWDHVPFASSFRAAAHDSFGAGWRALQDNICLPPVGLGQRILVPWVIWNLWTARNYHRGFSEQETVTKAIGDAREWVNAQSIIPPSHPREQSANVPAVEDCVCRSDAAWKSEILAAGVAWIHSRNCDGWSQAHSTIFEHVKSPLVAEGLALRAAMEHALSLNIKCISFESDSKNLISAIEEGSCFSNLHGIIADIVTLSTLFERVSFRFVNRISLTVVDGLAKQWNVEKIELVLPAHRNDILAVNPSLLGNKDSLLWLGHSSGSYSTKSGLSWGTLSAWICRGLWIARNQKIFNSRSFSTQETWTKAIQDAREWSLAQEPCSQKSPVAKVPSGHDRVEDPDLIPCYSDAAWQANSKYAGFGWTFRWPSESIINGFGSKMHGSPPGCNQKTDHIIISPVRKVLWLIL</sequence>
<dbReference type="Pfam" id="PF13456">
    <property type="entry name" value="RVT_3"/>
    <property type="match status" value="1"/>
</dbReference>
<keyword evidence="4" id="KW-1185">Reference proteome</keyword>
<feature type="domain" description="Reverse transcriptase zinc-binding" evidence="2">
    <location>
        <begin position="73"/>
        <end position="145"/>
    </location>
</feature>
<dbReference type="InterPro" id="IPR012337">
    <property type="entry name" value="RNaseH-like_sf"/>
</dbReference>
<dbReference type="GO" id="GO:0003676">
    <property type="term" value="F:nucleic acid binding"/>
    <property type="evidence" value="ECO:0007669"/>
    <property type="project" value="InterPro"/>
</dbReference>
<dbReference type="CDD" id="cd06222">
    <property type="entry name" value="RNase_H_like"/>
    <property type="match status" value="1"/>
</dbReference>